<feature type="region of interest" description="Disordered" evidence="1">
    <location>
        <begin position="1"/>
        <end position="21"/>
    </location>
</feature>
<protein>
    <submittedName>
        <fullName evidence="2">Uncharacterized protein</fullName>
    </submittedName>
</protein>
<evidence type="ECO:0000256" key="1">
    <source>
        <dbReference type="SAM" id="MobiDB-lite"/>
    </source>
</evidence>
<reference evidence="2 3" key="1">
    <citation type="journal article" date="2006" name="Science">
        <title>Phytophthora genome sequences uncover evolutionary origins and mechanisms of pathogenesis.</title>
        <authorList>
            <person name="Tyler B.M."/>
            <person name="Tripathy S."/>
            <person name="Zhang X."/>
            <person name="Dehal P."/>
            <person name="Jiang R.H."/>
            <person name="Aerts A."/>
            <person name="Arredondo F.D."/>
            <person name="Baxter L."/>
            <person name="Bensasson D."/>
            <person name="Beynon J.L."/>
            <person name="Chapman J."/>
            <person name="Damasceno C.M."/>
            <person name="Dorrance A.E."/>
            <person name="Dou D."/>
            <person name="Dickerman A.W."/>
            <person name="Dubchak I.L."/>
            <person name="Garbelotto M."/>
            <person name="Gijzen M."/>
            <person name="Gordon S.G."/>
            <person name="Govers F."/>
            <person name="Grunwald N.J."/>
            <person name="Huang W."/>
            <person name="Ivors K.L."/>
            <person name="Jones R.W."/>
            <person name="Kamoun S."/>
            <person name="Krampis K."/>
            <person name="Lamour K.H."/>
            <person name="Lee M.K."/>
            <person name="McDonald W.H."/>
            <person name="Medina M."/>
            <person name="Meijer H.J."/>
            <person name="Nordberg E.K."/>
            <person name="Maclean D.J."/>
            <person name="Ospina-Giraldo M.D."/>
            <person name="Morris P.F."/>
            <person name="Phuntumart V."/>
            <person name="Putnam N.H."/>
            <person name="Rash S."/>
            <person name="Rose J.K."/>
            <person name="Sakihama Y."/>
            <person name="Salamov A.A."/>
            <person name="Savidor A."/>
            <person name="Scheuring C.F."/>
            <person name="Smith B.M."/>
            <person name="Sobral B.W."/>
            <person name="Terry A."/>
            <person name="Torto-Alalibo T.A."/>
            <person name="Win J."/>
            <person name="Xu Z."/>
            <person name="Zhang H."/>
            <person name="Grigoriev I.V."/>
            <person name="Rokhsar D.S."/>
            <person name="Boore J.L."/>
        </authorList>
    </citation>
    <scope>NUCLEOTIDE SEQUENCE [LARGE SCALE GENOMIC DNA]</scope>
    <source>
        <strain evidence="2 3">P6497</strain>
    </source>
</reference>
<dbReference type="RefSeq" id="XP_009532641.1">
    <property type="nucleotide sequence ID" value="XM_009534346.1"/>
</dbReference>
<dbReference type="EMBL" id="JH159157">
    <property type="protein sequence ID" value="EGZ12308.1"/>
    <property type="molecule type" value="Genomic_DNA"/>
</dbReference>
<dbReference type="Proteomes" id="UP000002640">
    <property type="component" value="Unassembled WGS sequence"/>
</dbReference>
<organism evidence="2 3">
    <name type="scientific">Phytophthora sojae (strain P6497)</name>
    <name type="common">Soybean stem and root rot agent</name>
    <name type="synonym">Phytophthora megasperma f. sp. glycines</name>
    <dbReference type="NCBI Taxonomy" id="1094619"/>
    <lineage>
        <taxon>Eukaryota</taxon>
        <taxon>Sar</taxon>
        <taxon>Stramenopiles</taxon>
        <taxon>Oomycota</taxon>
        <taxon>Peronosporomycetes</taxon>
        <taxon>Peronosporales</taxon>
        <taxon>Peronosporaceae</taxon>
        <taxon>Phytophthora</taxon>
    </lineage>
</organism>
<evidence type="ECO:0000313" key="3">
    <source>
        <dbReference type="Proteomes" id="UP000002640"/>
    </source>
</evidence>
<evidence type="ECO:0000313" key="2">
    <source>
        <dbReference type="EMBL" id="EGZ12308.1"/>
    </source>
</evidence>
<dbReference type="InParanoid" id="G4ZW26"/>
<name>G4ZW26_PHYSP</name>
<feature type="compositionally biased region" description="Polar residues" evidence="1">
    <location>
        <begin position="1"/>
        <end position="10"/>
    </location>
</feature>
<keyword evidence="3" id="KW-1185">Reference proteome</keyword>
<dbReference type="AlphaFoldDB" id="G4ZW26"/>
<proteinExistence type="predicted"/>
<dbReference type="SMR" id="G4ZW26"/>
<gene>
    <name evidence="2" type="ORF">PHYSODRAFT_336744</name>
</gene>
<feature type="compositionally biased region" description="Basic and acidic residues" evidence="1">
    <location>
        <begin position="11"/>
        <end position="21"/>
    </location>
</feature>
<sequence>MGSSKASSPTGDRDAEVAKLRERVNDLERERERLIHSTRKAENMADKNYLLTQQYFSMIKNKEDKNDKQDTEVAQLLREAKAKAERAEENANVQVRNLQAKLDEMSKRALEAENALKDEKHQRETDGIRFRAEVDKNSERVKENQMLKERFQKAIETITTLQKELKQVRAATQASRERETNLIQLLQDMNSLVAGIGKRCGIDCTSRFATRSQMKEEGCRGPTRFLAGADLDKVRHQVKESGKLVVKRSLENQGQEATESAILRWREFYEDFSKQVTQFFFSIVTATGEDRLCRHLKRLHLDVSAEAEVVGNQLELAQESHEACESYVEVWKGYYNKWVADQAELAVSVTEAVDELSAQNLPKS</sequence>
<accession>G4ZW26</accession>
<dbReference type="GeneID" id="20647251"/>
<dbReference type="KEGG" id="psoj:PHYSODRAFT_336744"/>